<evidence type="ECO:0000256" key="7">
    <source>
        <dbReference type="ARBA" id="ARBA00022989"/>
    </source>
</evidence>
<organism evidence="13 14">
    <name type="scientific">Tsukamurella soli</name>
    <dbReference type="NCBI Taxonomy" id="644556"/>
    <lineage>
        <taxon>Bacteria</taxon>
        <taxon>Bacillati</taxon>
        <taxon>Actinomycetota</taxon>
        <taxon>Actinomycetes</taxon>
        <taxon>Mycobacteriales</taxon>
        <taxon>Tsukamurellaceae</taxon>
        <taxon>Tsukamurella</taxon>
    </lineage>
</organism>
<dbReference type="InterPro" id="IPR027005">
    <property type="entry name" value="PMT-like"/>
</dbReference>
<comment type="caution">
    <text evidence="13">The sequence shown here is derived from an EMBL/GenBank/DDBJ whole genome shotgun (WGS) entry which is preliminary data.</text>
</comment>
<reference evidence="14" key="1">
    <citation type="journal article" date="2019" name="Int. J. Syst. Evol. Microbiol.">
        <title>The Global Catalogue of Microorganisms (GCM) 10K type strain sequencing project: providing services to taxonomists for standard genome sequencing and annotation.</title>
        <authorList>
            <consortium name="The Broad Institute Genomics Platform"/>
            <consortium name="The Broad Institute Genome Sequencing Center for Infectious Disease"/>
            <person name="Wu L."/>
            <person name="Ma J."/>
        </authorList>
    </citation>
    <scope>NUCLEOTIDE SEQUENCE [LARGE SCALE GENOMIC DNA]</scope>
    <source>
        <strain evidence="14">JCM 17688</strain>
    </source>
</reference>
<feature type="domain" description="ArnT-like N-terminal" evidence="11">
    <location>
        <begin position="48"/>
        <end position="305"/>
    </location>
</feature>
<feature type="transmembrane region" description="Helical" evidence="10">
    <location>
        <begin position="231"/>
        <end position="246"/>
    </location>
</feature>
<evidence type="ECO:0000259" key="11">
    <source>
        <dbReference type="Pfam" id="PF02366"/>
    </source>
</evidence>
<evidence type="ECO:0000259" key="12">
    <source>
        <dbReference type="Pfam" id="PF16192"/>
    </source>
</evidence>
<name>A0ABP8JU79_9ACTN</name>
<dbReference type="Pfam" id="PF02366">
    <property type="entry name" value="PMT"/>
    <property type="match status" value="1"/>
</dbReference>
<keyword evidence="14" id="KW-1185">Reference proteome</keyword>
<feature type="transmembrane region" description="Helical" evidence="10">
    <location>
        <begin position="42"/>
        <end position="60"/>
    </location>
</feature>
<dbReference type="InterPro" id="IPR032421">
    <property type="entry name" value="PMT_4TMC"/>
</dbReference>
<feature type="transmembrane region" description="Helical" evidence="10">
    <location>
        <begin position="399"/>
        <end position="421"/>
    </location>
</feature>
<evidence type="ECO:0000256" key="6">
    <source>
        <dbReference type="ARBA" id="ARBA00022692"/>
    </source>
</evidence>
<keyword evidence="4 10" id="KW-0328">Glycosyltransferase</keyword>
<gene>
    <name evidence="13" type="ORF">GCM10023147_30030</name>
</gene>
<keyword evidence="5 10" id="KW-0808">Transferase</keyword>
<evidence type="ECO:0000256" key="3">
    <source>
        <dbReference type="ARBA" id="ARBA00007222"/>
    </source>
</evidence>
<comment type="subcellular location">
    <subcellularLocation>
        <location evidence="10">Cell membrane</location>
    </subcellularLocation>
    <subcellularLocation>
        <location evidence="1">Endomembrane system</location>
        <topology evidence="1">Multi-pass membrane protein</topology>
    </subcellularLocation>
</comment>
<dbReference type="EC" id="2.4.1.-" evidence="10"/>
<evidence type="ECO:0000256" key="2">
    <source>
        <dbReference type="ARBA" id="ARBA00004922"/>
    </source>
</evidence>
<comment type="pathway">
    <text evidence="2 10">Protein modification; protein glycosylation.</text>
</comment>
<dbReference type="Pfam" id="PF16192">
    <property type="entry name" value="PMT_4TMC"/>
    <property type="match status" value="1"/>
</dbReference>
<comment type="similarity">
    <text evidence="3 10">Belongs to the glycosyltransferase 39 family.</text>
</comment>
<feature type="transmembrane region" description="Helical" evidence="10">
    <location>
        <begin position="453"/>
        <end position="477"/>
    </location>
</feature>
<feature type="transmembrane region" description="Helical" evidence="10">
    <location>
        <begin position="498"/>
        <end position="516"/>
    </location>
</feature>
<proteinExistence type="inferred from homology"/>
<evidence type="ECO:0000313" key="14">
    <source>
        <dbReference type="Proteomes" id="UP001500635"/>
    </source>
</evidence>
<keyword evidence="7 10" id="KW-1133">Transmembrane helix</keyword>
<evidence type="ECO:0000256" key="1">
    <source>
        <dbReference type="ARBA" id="ARBA00004127"/>
    </source>
</evidence>
<keyword evidence="6 10" id="KW-0812">Transmembrane</keyword>
<dbReference type="EMBL" id="BAABFR010000047">
    <property type="protein sequence ID" value="GAA4396113.1"/>
    <property type="molecule type" value="Genomic_DNA"/>
</dbReference>
<evidence type="ECO:0000256" key="5">
    <source>
        <dbReference type="ARBA" id="ARBA00022679"/>
    </source>
</evidence>
<feature type="transmembrane region" description="Helical" evidence="10">
    <location>
        <begin position="158"/>
        <end position="176"/>
    </location>
</feature>
<feature type="domain" description="Protein O-mannosyl-transferase C-terminal four TM" evidence="12">
    <location>
        <begin position="347"/>
        <end position="535"/>
    </location>
</feature>
<keyword evidence="8 10" id="KW-0472">Membrane</keyword>
<feature type="transmembrane region" description="Helical" evidence="10">
    <location>
        <begin position="182"/>
        <end position="200"/>
    </location>
</feature>
<accession>A0ABP8JU79</accession>
<dbReference type="RefSeq" id="WP_344997360.1">
    <property type="nucleotide sequence ID" value="NZ_BAABFR010000047.1"/>
</dbReference>
<evidence type="ECO:0000313" key="13">
    <source>
        <dbReference type="EMBL" id="GAA4396113.1"/>
    </source>
</evidence>
<feature type="transmembrane region" description="Helical" evidence="10">
    <location>
        <begin position="428"/>
        <end position="447"/>
    </location>
</feature>
<dbReference type="InterPro" id="IPR003342">
    <property type="entry name" value="ArnT-like_N"/>
</dbReference>
<evidence type="ECO:0000256" key="4">
    <source>
        <dbReference type="ARBA" id="ARBA00022676"/>
    </source>
</evidence>
<dbReference type="PANTHER" id="PTHR10050:SF46">
    <property type="entry name" value="PROTEIN O-MANNOSYL-TRANSFERASE 2"/>
    <property type="match status" value="1"/>
</dbReference>
<sequence>MGQVTAQPTGSVLDAPAPERVRISPGPTVPSPVFGATDTVRGWYVTIVLTSIAAVTRLWGLGSPTNDGFNGNQAVQTPVFDEKHYVPQAWQMLTSGRWIEDNPAYGLVVHPPVGKWFIAVGEWMFGYTPIGWRFMSAMAGTVLVLVTIRAARRLSRSTLVGALAGIFLICDGLTFVSSRVGILDIFLVMLGTVAFSMVLADRDQMRRRFAKVYAEGRIADSPFGPRMGFRWWRFGAALCIGLSFAVKWSGMYYLIGLTVLSLGFDLANRYAYRVKRPVAGTVVRDLVPTGLVLAITPILVYLATFGAWFASETAVYRYEVGNTIGAGGPFSWIPAAIRSLGYYEDSVLQFHEGLTNSAGNHHPWESKPWTWPMGLRPMLYAYTSDQTHGMCGGGNCVRAVMLLGTPALAWVSLPVVAWGLWKWLVKREWAWAAVILLYFATYLPWFVDLDRQMYYFYGLTLTPFLAIGLGLICNEILGTDGRAATFGRERLVTGRWVVVLYTSLVILNFAWLWPILTGEPISTWWWGMEMWLPSWR</sequence>
<evidence type="ECO:0000256" key="10">
    <source>
        <dbReference type="RuleBase" id="RU367007"/>
    </source>
</evidence>
<evidence type="ECO:0000256" key="8">
    <source>
        <dbReference type="ARBA" id="ARBA00023136"/>
    </source>
</evidence>
<dbReference type="PANTHER" id="PTHR10050">
    <property type="entry name" value="DOLICHYL-PHOSPHATE-MANNOSE--PROTEIN MANNOSYLTRANSFERASE"/>
    <property type="match status" value="1"/>
</dbReference>
<protein>
    <recommendedName>
        <fullName evidence="9 10">Polyprenol-phosphate-mannose--protein mannosyltransferase</fullName>
        <ecNumber evidence="10">2.4.1.-</ecNumber>
    </recommendedName>
</protein>
<dbReference type="Proteomes" id="UP001500635">
    <property type="component" value="Unassembled WGS sequence"/>
</dbReference>
<feature type="transmembrane region" description="Helical" evidence="10">
    <location>
        <begin position="291"/>
        <end position="310"/>
    </location>
</feature>
<comment type="function">
    <text evidence="10">Protein O-mannosyltransferase that catalyzes the transfer of a single mannose residue from a polyprenol phospho-mannosyl lipidic donor to the hydroxyl group of selected serine and threonine residues in acceptor proteins.</text>
</comment>
<keyword evidence="10" id="KW-1003">Cell membrane</keyword>
<evidence type="ECO:0000256" key="9">
    <source>
        <dbReference type="ARBA" id="ARBA00093617"/>
    </source>
</evidence>
<feature type="transmembrane region" description="Helical" evidence="10">
    <location>
        <begin position="130"/>
        <end position="151"/>
    </location>
</feature>